<keyword evidence="5" id="KW-0539">Nucleus</keyword>
<dbReference type="SUPFAM" id="SSF48403">
    <property type="entry name" value="Ankyrin repeat"/>
    <property type="match status" value="1"/>
</dbReference>
<dbReference type="InterPro" id="IPR001138">
    <property type="entry name" value="Zn2Cys6_DnaBD"/>
</dbReference>
<evidence type="ECO:0000256" key="6">
    <source>
        <dbReference type="PROSITE-ProRule" id="PRU00023"/>
    </source>
</evidence>
<dbReference type="CDD" id="cd00067">
    <property type="entry name" value="GAL4"/>
    <property type="match status" value="1"/>
</dbReference>
<gene>
    <name evidence="8" type="ORF">EPUS_01592</name>
</gene>
<keyword evidence="1" id="KW-0677">Repeat</keyword>
<dbReference type="PANTHER" id="PTHR24198:SF165">
    <property type="entry name" value="ANKYRIN REPEAT-CONTAINING PROTEIN-RELATED"/>
    <property type="match status" value="1"/>
</dbReference>
<dbReference type="InterPro" id="IPR002110">
    <property type="entry name" value="Ankyrin_rpt"/>
</dbReference>
<dbReference type="PANTHER" id="PTHR24198">
    <property type="entry name" value="ANKYRIN REPEAT AND PROTEIN KINASE DOMAIN-CONTAINING PROTEIN"/>
    <property type="match status" value="1"/>
</dbReference>
<dbReference type="PROSITE" id="PS50088">
    <property type="entry name" value="ANK_REPEAT"/>
    <property type="match status" value="3"/>
</dbReference>
<protein>
    <submittedName>
        <fullName evidence="8">Uncharacterized protein</fullName>
    </submittedName>
</protein>
<reference evidence="9" key="1">
    <citation type="journal article" date="2014" name="BMC Genomics">
        <title>Genome characteristics reveal the impact of lichenization on lichen-forming fungus Endocarpon pusillum Hedwig (Verrucariales, Ascomycota).</title>
        <authorList>
            <person name="Wang Y.-Y."/>
            <person name="Liu B."/>
            <person name="Zhang X.-Y."/>
            <person name="Zhou Q.-M."/>
            <person name="Zhang T."/>
            <person name="Li H."/>
            <person name="Yu Y.-F."/>
            <person name="Zhang X.-L."/>
            <person name="Hao X.-Y."/>
            <person name="Wang M."/>
            <person name="Wang L."/>
            <person name="Wei J.-C."/>
        </authorList>
    </citation>
    <scope>NUCLEOTIDE SEQUENCE [LARGE SCALE GENOMIC DNA]</scope>
    <source>
        <strain evidence="9">Z07020 / HMAS-L-300199</strain>
    </source>
</reference>
<dbReference type="OrthoDB" id="20872at2759"/>
<feature type="repeat" description="ANK" evidence="6">
    <location>
        <begin position="473"/>
        <end position="505"/>
    </location>
</feature>
<dbReference type="GeneID" id="19236647"/>
<evidence type="ECO:0000256" key="2">
    <source>
        <dbReference type="ARBA" id="ARBA00023015"/>
    </source>
</evidence>
<name>U1GDT3_ENDPU</name>
<dbReference type="PROSITE" id="PS50297">
    <property type="entry name" value="ANK_REP_REGION"/>
    <property type="match status" value="3"/>
</dbReference>
<proteinExistence type="predicted"/>
<evidence type="ECO:0000313" key="8">
    <source>
        <dbReference type="EMBL" id="ERF75762.1"/>
    </source>
</evidence>
<feature type="region of interest" description="Disordered" evidence="7">
    <location>
        <begin position="49"/>
        <end position="144"/>
    </location>
</feature>
<keyword evidence="4" id="KW-0804">Transcription</keyword>
<dbReference type="AlphaFoldDB" id="U1GDT3"/>
<dbReference type="HOGENOM" id="CLU_498767_0_0_1"/>
<keyword evidence="2" id="KW-0805">Transcription regulation</keyword>
<dbReference type="GO" id="GO:0008270">
    <property type="term" value="F:zinc ion binding"/>
    <property type="evidence" value="ECO:0007669"/>
    <property type="project" value="InterPro"/>
</dbReference>
<dbReference type="Pfam" id="PF12796">
    <property type="entry name" value="Ank_2"/>
    <property type="match status" value="1"/>
</dbReference>
<dbReference type="GO" id="GO:0000981">
    <property type="term" value="F:DNA-binding transcription factor activity, RNA polymerase II-specific"/>
    <property type="evidence" value="ECO:0007669"/>
    <property type="project" value="InterPro"/>
</dbReference>
<dbReference type="RefSeq" id="XP_007786920.1">
    <property type="nucleotide sequence ID" value="XM_007788730.1"/>
</dbReference>
<feature type="compositionally biased region" description="Low complexity" evidence="7">
    <location>
        <begin position="125"/>
        <end position="139"/>
    </location>
</feature>
<accession>U1GDT3</accession>
<keyword evidence="3 6" id="KW-0040">ANK repeat</keyword>
<feature type="repeat" description="ANK" evidence="6">
    <location>
        <begin position="407"/>
        <end position="439"/>
    </location>
</feature>
<dbReference type="InterPro" id="IPR036770">
    <property type="entry name" value="Ankyrin_rpt-contain_sf"/>
</dbReference>
<evidence type="ECO:0000256" key="5">
    <source>
        <dbReference type="ARBA" id="ARBA00023242"/>
    </source>
</evidence>
<keyword evidence="9" id="KW-1185">Reference proteome</keyword>
<dbReference type="Proteomes" id="UP000019373">
    <property type="component" value="Unassembled WGS sequence"/>
</dbReference>
<evidence type="ECO:0000313" key="9">
    <source>
        <dbReference type="Proteomes" id="UP000019373"/>
    </source>
</evidence>
<evidence type="ECO:0000256" key="4">
    <source>
        <dbReference type="ARBA" id="ARBA00023163"/>
    </source>
</evidence>
<sequence>METVGGTKRPIVRNYDKCDGCRQKRIKCLPEDRDFSKGERCLACEKRNESCGPNKRATRPSLSRSPQLDGSFKPAYRTLVPSISPNVSPLERYSDQTDSPNQHDISSPTSRARSSVFGSLPSANSFSSPPTTSTPSTRPFPSPTLNESIRSSFVQLGELRILFKCFQDRRQAVIDLVLRNANTDSSRKVKTALDFIAHCIKREYGGVLGRVLGDLEDLEPCQTELWLVRALQAIENLTDITRRPSFLGDPGDDPILKMHSEILNKLISIHKAHGDLPEAERLLGQLAALPGGTTVRADPKISERLAESLLMTSDRSREVFGNLKIPKEYTGSLHFNETGPFPPTHRAVLDHMPDVIRHLCKTPQRVLNETDILRRNIVHIAAETANLGLLDLITHQRQPLLKSRDLYQKTPLSVAAYCGHLGFFERLVNDGANLETRNEDGRTPLCIASGAGHLSIVEFLLARGISPNDDTLQCWSPLHAAAQGGHYDICKALLEHGAWADWLSDFRTAAQVSTKSCDLRITTMLKEAEQHPRNQFPRRDIRDSLC</sequence>
<feature type="compositionally biased region" description="Polar residues" evidence="7">
    <location>
        <begin position="96"/>
        <end position="124"/>
    </location>
</feature>
<evidence type="ECO:0000256" key="7">
    <source>
        <dbReference type="SAM" id="MobiDB-lite"/>
    </source>
</evidence>
<dbReference type="Gene3D" id="1.25.40.20">
    <property type="entry name" value="Ankyrin repeat-containing domain"/>
    <property type="match status" value="1"/>
</dbReference>
<feature type="repeat" description="ANK" evidence="6">
    <location>
        <begin position="440"/>
        <end position="472"/>
    </location>
</feature>
<evidence type="ECO:0000256" key="1">
    <source>
        <dbReference type="ARBA" id="ARBA00022737"/>
    </source>
</evidence>
<organism evidence="8 9">
    <name type="scientific">Endocarpon pusillum (strain Z07020 / HMAS-L-300199)</name>
    <name type="common">Lichen-forming fungus</name>
    <dbReference type="NCBI Taxonomy" id="1263415"/>
    <lineage>
        <taxon>Eukaryota</taxon>
        <taxon>Fungi</taxon>
        <taxon>Dikarya</taxon>
        <taxon>Ascomycota</taxon>
        <taxon>Pezizomycotina</taxon>
        <taxon>Eurotiomycetes</taxon>
        <taxon>Chaetothyriomycetidae</taxon>
        <taxon>Verrucariales</taxon>
        <taxon>Verrucariaceae</taxon>
        <taxon>Endocarpon</taxon>
    </lineage>
</organism>
<dbReference type="SMART" id="SM00248">
    <property type="entry name" value="ANK"/>
    <property type="match status" value="4"/>
</dbReference>
<dbReference type="EMBL" id="KE720798">
    <property type="protein sequence ID" value="ERF75762.1"/>
    <property type="molecule type" value="Genomic_DNA"/>
</dbReference>
<evidence type="ECO:0000256" key="3">
    <source>
        <dbReference type="ARBA" id="ARBA00023043"/>
    </source>
</evidence>
<dbReference type="eggNOG" id="KOG4177">
    <property type="taxonomic scope" value="Eukaryota"/>
</dbReference>